<dbReference type="InterPro" id="IPR002156">
    <property type="entry name" value="RNaseH_domain"/>
</dbReference>
<dbReference type="Proteomes" id="UP001627154">
    <property type="component" value="Unassembled WGS sequence"/>
</dbReference>
<feature type="region of interest" description="Disordered" evidence="1">
    <location>
        <begin position="514"/>
        <end position="536"/>
    </location>
</feature>
<dbReference type="InterPro" id="IPR052560">
    <property type="entry name" value="RdDP_mobile_element"/>
</dbReference>
<comment type="caution">
    <text evidence="4">The sequence shown here is derived from an EMBL/GenBank/DDBJ whole genome shotgun (WGS) entry which is preliminary data.</text>
</comment>
<dbReference type="PROSITE" id="PS50878">
    <property type="entry name" value="RT_POL"/>
    <property type="match status" value="1"/>
</dbReference>
<reference evidence="4 5" key="1">
    <citation type="journal article" date="2024" name="bioRxiv">
        <title>A reference genome for Trichogramma kaykai: A tiny desert-dwelling parasitoid wasp with competing sex-ratio distorters.</title>
        <authorList>
            <person name="Culotta J."/>
            <person name="Lindsey A.R."/>
        </authorList>
    </citation>
    <scope>NUCLEOTIDE SEQUENCE [LARGE SCALE GENOMIC DNA]</scope>
    <source>
        <strain evidence="4 5">KSX58</strain>
    </source>
</reference>
<keyword evidence="5" id="KW-1185">Reference proteome</keyword>
<name>A0ABD2W7M4_9HYME</name>
<dbReference type="InterPro" id="IPR012337">
    <property type="entry name" value="RNaseH-like_sf"/>
</dbReference>
<sequence>MQCYNCFKFGHKRLECRGIAKCATCSCNKHESECTVTVPKCVNCPEGRNSHKSTDKRCEMYRRHAEVQVLMAYEDLSYREARNKVFGDSYSHQRTTDNFPKLKKKALNRARGININKKSFAMAAASPATLTNLNTESNTKQDKQKKMSSTNIPILNTVNKSQEKIADNKKGNLPLETKNMKNRNVNMNFTLPQNTPFPTPTRKPSLYCNQKEKLQYTNLNELRKFNSSINQMDTYDEESTLQGAQSLLRLSQSNEALNTDLLDFDLHFKEQEFDRNDELEHGGIAIYAKQNINCQRIDFDTDLDSLELGAISFQTNTGEMIVVACYRSPTGNNTISLNDIGFVTGIIEKFDKFLVVGDFNAHHPFWGRRHSCASGSAIYENLDWNKFFLLNSQDYTHYYFHEEQIKYSYIDLSFCSMNLAMATNWKVMDDPWGSDHFPIDIEINVAPSRLFKKTYRHNLHGFDWEKFQTSLNEAPLHFNSIEFLNQNHINRYDYLVSFINNAIESSLKKSKTLNPDLNNKQTYNNRPMRHDTNRHAEKNSKLKKNVWWNEECDRLIRVRNATFKSLKYRCDLEKLIQYKKIVAETKKKLKDIKRNSFHAEKAFQELGAPIETSFEALDLQRYKFNINEGNEFLTDPINYEELMLVLSSINAKSAPGVDKISYDIICSLPEFLLRTLLDIYNDCLHTGIFPQTWSEYLITFIPKSSNNCKSRPIALASCLLKVLEKIINNRLLYYVENQNLLSESQFGFRKSRSCIDNLSIFVNYTQKAFFEGQRVVAVFLDIKGAYNNVVPELLVKDLAQLNIPLEYLKFFQQLLCERTLIPTNLANPEVTQIETNKGLPQGSCLSPILWSIYTSFIKKSLSDAVEILEFADDLVIFVKTQDVHKCLGVIETVINDLKTGLKIKNLTLAPEKCELMIFSQKNFNNSTLSLKINDTVLKPKNRVKFLGMHLDKQLTWNYHINKTKENCLKALNIIKCLRGVYWGASPSTLLMIHKSMIRAKIEYGGFLISPCQDDKLYELQKIQNAALRTALGCMNSTPINVLHVEAKIPLLETRLDYLCYRYILKNMTIRNNPVLKNIEELKDTAENPIYQHNYKKSRIITCFENSWYYEGQIFQSNKYHRFETPFKTLFYKARCNTSYGRKLQNQKDPNEQFCAKFPPSDKTTNIYTDGSRILRDDEAVLRVGCAVWSENAFFQTDKRLPDRSSIFAAESSAVLLALEKIDEWHGSNDREQMSYRIFSDSLSNLTALNSIHGLNYESPLIEKIKNKIIELSRKGIEVDLLWIPAHVGLTGNEQADTNAKEATNANLITNIDLPAGKTFKNLKQEQRLETNNKNISCDQPSK</sequence>
<gene>
    <name evidence="4" type="ORF">TKK_016281</name>
</gene>
<dbReference type="SUPFAM" id="SSF56219">
    <property type="entry name" value="DNase I-like"/>
    <property type="match status" value="1"/>
</dbReference>
<dbReference type="CDD" id="cd01650">
    <property type="entry name" value="RT_nLTR_like"/>
    <property type="match status" value="1"/>
</dbReference>
<dbReference type="InterPro" id="IPR036397">
    <property type="entry name" value="RNaseH_sf"/>
</dbReference>
<dbReference type="GO" id="GO:0071897">
    <property type="term" value="P:DNA biosynthetic process"/>
    <property type="evidence" value="ECO:0007669"/>
    <property type="project" value="UniProtKB-ARBA"/>
</dbReference>
<evidence type="ECO:0000313" key="4">
    <source>
        <dbReference type="EMBL" id="KAL3388560.1"/>
    </source>
</evidence>
<dbReference type="SUPFAM" id="SSF53098">
    <property type="entry name" value="Ribonuclease H-like"/>
    <property type="match status" value="1"/>
</dbReference>
<dbReference type="Pfam" id="PF00075">
    <property type="entry name" value="RNase_H"/>
    <property type="match status" value="1"/>
</dbReference>
<dbReference type="InterPro" id="IPR043502">
    <property type="entry name" value="DNA/RNA_pol_sf"/>
</dbReference>
<dbReference type="PROSITE" id="PS50879">
    <property type="entry name" value="RNASE_H_1"/>
    <property type="match status" value="1"/>
</dbReference>
<dbReference type="Gene3D" id="3.30.420.10">
    <property type="entry name" value="Ribonuclease H-like superfamily/Ribonuclease H"/>
    <property type="match status" value="1"/>
</dbReference>
<evidence type="ECO:0000256" key="1">
    <source>
        <dbReference type="SAM" id="MobiDB-lite"/>
    </source>
</evidence>
<proteinExistence type="predicted"/>
<evidence type="ECO:0000259" key="2">
    <source>
        <dbReference type="PROSITE" id="PS50878"/>
    </source>
</evidence>
<dbReference type="GO" id="GO:0042575">
    <property type="term" value="C:DNA polymerase complex"/>
    <property type="evidence" value="ECO:0007669"/>
    <property type="project" value="UniProtKB-ARBA"/>
</dbReference>
<evidence type="ECO:0000259" key="3">
    <source>
        <dbReference type="PROSITE" id="PS50879"/>
    </source>
</evidence>
<evidence type="ECO:0000313" key="5">
    <source>
        <dbReference type="Proteomes" id="UP001627154"/>
    </source>
</evidence>
<evidence type="ECO:0008006" key="6">
    <source>
        <dbReference type="Google" id="ProtNLM"/>
    </source>
</evidence>
<dbReference type="InterPro" id="IPR005135">
    <property type="entry name" value="Endo/exonuclease/phosphatase"/>
</dbReference>
<accession>A0ABD2W7M4</accession>
<dbReference type="InterPro" id="IPR036691">
    <property type="entry name" value="Endo/exonu/phosph_ase_sf"/>
</dbReference>
<dbReference type="SUPFAM" id="SSF56672">
    <property type="entry name" value="DNA/RNA polymerases"/>
    <property type="match status" value="1"/>
</dbReference>
<feature type="domain" description="RNase H type-1" evidence="3">
    <location>
        <begin position="1160"/>
        <end position="1304"/>
    </location>
</feature>
<dbReference type="PANTHER" id="PTHR36688:SF2">
    <property type="entry name" value="ENDONUCLEASE_EXONUCLEASE_PHOSPHATASE DOMAIN-CONTAINING PROTEIN"/>
    <property type="match status" value="1"/>
</dbReference>
<dbReference type="PANTHER" id="PTHR36688">
    <property type="entry name" value="ENDO/EXONUCLEASE/PHOSPHATASE DOMAIN-CONTAINING PROTEIN"/>
    <property type="match status" value="1"/>
</dbReference>
<dbReference type="Pfam" id="PF14529">
    <property type="entry name" value="Exo_endo_phos_2"/>
    <property type="match status" value="1"/>
</dbReference>
<organism evidence="4 5">
    <name type="scientific">Trichogramma kaykai</name>
    <dbReference type="NCBI Taxonomy" id="54128"/>
    <lineage>
        <taxon>Eukaryota</taxon>
        <taxon>Metazoa</taxon>
        <taxon>Ecdysozoa</taxon>
        <taxon>Arthropoda</taxon>
        <taxon>Hexapoda</taxon>
        <taxon>Insecta</taxon>
        <taxon>Pterygota</taxon>
        <taxon>Neoptera</taxon>
        <taxon>Endopterygota</taxon>
        <taxon>Hymenoptera</taxon>
        <taxon>Apocrita</taxon>
        <taxon>Proctotrupomorpha</taxon>
        <taxon>Chalcidoidea</taxon>
        <taxon>Trichogrammatidae</taxon>
        <taxon>Trichogramma</taxon>
    </lineage>
</organism>
<dbReference type="CDD" id="cd09276">
    <property type="entry name" value="Rnase_HI_RT_non_LTR"/>
    <property type="match status" value="1"/>
</dbReference>
<dbReference type="Pfam" id="PF00078">
    <property type="entry name" value="RVT_1"/>
    <property type="match status" value="1"/>
</dbReference>
<dbReference type="InterPro" id="IPR000477">
    <property type="entry name" value="RT_dom"/>
</dbReference>
<feature type="compositionally biased region" description="Polar residues" evidence="1">
    <location>
        <begin position="514"/>
        <end position="525"/>
    </location>
</feature>
<feature type="domain" description="Reverse transcriptase" evidence="2">
    <location>
        <begin position="682"/>
        <end position="950"/>
    </location>
</feature>
<protein>
    <recommendedName>
        <fullName evidence="6">Reverse transcriptase domain-containing protein</fullName>
    </recommendedName>
</protein>
<dbReference type="Gene3D" id="3.60.10.10">
    <property type="entry name" value="Endonuclease/exonuclease/phosphatase"/>
    <property type="match status" value="1"/>
</dbReference>
<dbReference type="EMBL" id="JBJJXI010000129">
    <property type="protein sequence ID" value="KAL3388560.1"/>
    <property type="molecule type" value="Genomic_DNA"/>
</dbReference>